<sequence length="676" mass="79064">MISGRMIQIMKYLEGKEESSYRELSQELDISERKIRYDIDNINAHLKWKNLDVISKKSKGKLLVPPALTYLDLNEEEDYFFTPSERINILTFFIFFNIKNLNLEKLSEIFMVSRTTLKNDLSIIECDLKDKKFVLEYKRGFSIIGNEKNLLNERVNLFRDYIDYMDSEEENVDNYHQFILKEIKTSLKDINVHKIKRWTKDLLNQMGWVLNDDSYHWYLANILVFTWYIKNNLDSPLHDANYMMSTFDRKIIAELEEIIDYKLNRKEIDILISFIFYTSKYASLNEELDLLTTEKTVDMLIDTMAVRLNVPFNQDSILYKGLLNHVAPLLQRIRSNVQIYDNSFNILPREYGYLKEELEMSIKEIELLREIDNENEITLLTIYFLASMQRNSTVQYKNVLLVCGLGYGAIAMIKDKLNSTYQINYVDTIPRYIVKEFNNWDNVDLIITTAKLKMNTEKPIVQINPVMDEADFLKLENAGLQKKNILTNYLTINRRLDFLDGNTKKKVMDVIKEELGYLEVRIPERKLNLSDLIGIDAIKIIDTSIDWKEAVNISGKILSDTGSIDKEYTESIIAIQEKLGFYSVKDQEFALLHGNNSNLVKISSVSLLICKKTISFGEKGVKIIFMLASKDKKEQIPAVIGLTKMTYHTDFITQLEKAESPLEADQIIREYEKRIQ</sequence>
<keyword evidence="4" id="KW-0010">Activator</keyword>
<dbReference type="GO" id="GO:0006355">
    <property type="term" value="P:regulation of DNA-templated transcription"/>
    <property type="evidence" value="ECO:0007669"/>
    <property type="project" value="InterPro"/>
</dbReference>
<evidence type="ECO:0000256" key="1">
    <source>
        <dbReference type="ARBA" id="ARBA00022679"/>
    </source>
</evidence>
<evidence type="ECO:0000256" key="5">
    <source>
        <dbReference type="ARBA" id="ARBA00023163"/>
    </source>
</evidence>
<dbReference type="InterPro" id="IPR002178">
    <property type="entry name" value="PTS_EIIA_type-2_dom"/>
</dbReference>
<dbReference type="InterPro" id="IPR011608">
    <property type="entry name" value="PRD"/>
</dbReference>
<dbReference type="InterPro" id="IPR013011">
    <property type="entry name" value="PTS_EIIB_2"/>
</dbReference>
<dbReference type="GO" id="GO:0008982">
    <property type="term" value="F:protein-N(PI)-phosphohistidine-sugar phosphotransferase activity"/>
    <property type="evidence" value="ECO:0007669"/>
    <property type="project" value="InterPro"/>
</dbReference>
<evidence type="ECO:0000313" key="10">
    <source>
        <dbReference type="Proteomes" id="UP000233375"/>
    </source>
</evidence>
<name>A0A2N0Z0E4_9BACI</name>
<dbReference type="SUPFAM" id="SSF63520">
    <property type="entry name" value="PTS-regulatory domain, PRD"/>
    <property type="match status" value="1"/>
</dbReference>
<comment type="caution">
    <text evidence="9">The sequence shown here is derived from an EMBL/GenBank/DDBJ whole genome shotgun (WGS) entry which is preliminary data.</text>
</comment>
<keyword evidence="2" id="KW-0677">Repeat</keyword>
<dbReference type="OrthoDB" id="3710983at2"/>
<dbReference type="SUPFAM" id="SSF52794">
    <property type="entry name" value="PTS system IIB component-like"/>
    <property type="match status" value="1"/>
</dbReference>
<proteinExistence type="predicted"/>
<dbReference type="PANTHER" id="PTHR30185:SF12">
    <property type="entry name" value="TRANSCRIPTIONAL REGULATOR MANR"/>
    <property type="match status" value="1"/>
</dbReference>
<evidence type="ECO:0000259" key="6">
    <source>
        <dbReference type="PROSITE" id="PS51094"/>
    </source>
</evidence>
<dbReference type="Gene3D" id="3.40.50.2300">
    <property type="match status" value="1"/>
</dbReference>
<evidence type="ECO:0000256" key="4">
    <source>
        <dbReference type="ARBA" id="ARBA00023159"/>
    </source>
</evidence>
<feature type="domain" description="PTS EIIA type-2" evidence="6">
    <location>
        <begin position="531"/>
        <end position="671"/>
    </location>
</feature>
<dbReference type="InterPro" id="IPR007737">
    <property type="entry name" value="Mga_HTH"/>
</dbReference>
<dbReference type="InterPro" id="IPR036095">
    <property type="entry name" value="PTS_EIIB-like_sf"/>
</dbReference>
<dbReference type="Pfam" id="PF00874">
    <property type="entry name" value="PRD"/>
    <property type="match status" value="1"/>
</dbReference>
<dbReference type="AlphaFoldDB" id="A0A2N0Z0E4"/>
<dbReference type="Gene3D" id="3.40.930.10">
    <property type="entry name" value="Mannitol-specific EII, Chain A"/>
    <property type="match status" value="1"/>
</dbReference>
<feature type="domain" description="PRD" evidence="8">
    <location>
        <begin position="288"/>
        <end position="394"/>
    </location>
</feature>
<keyword evidence="10" id="KW-1185">Reference proteome</keyword>
<evidence type="ECO:0000256" key="3">
    <source>
        <dbReference type="ARBA" id="ARBA00023015"/>
    </source>
</evidence>
<dbReference type="GO" id="GO:0009401">
    <property type="term" value="P:phosphoenolpyruvate-dependent sugar phosphotransferase system"/>
    <property type="evidence" value="ECO:0007669"/>
    <property type="project" value="InterPro"/>
</dbReference>
<evidence type="ECO:0000259" key="7">
    <source>
        <dbReference type="PROSITE" id="PS51099"/>
    </source>
</evidence>
<dbReference type="InterPro" id="IPR036634">
    <property type="entry name" value="PRD_sf"/>
</dbReference>
<evidence type="ECO:0000259" key="8">
    <source>
        <dbReference type="PROSITE" id="PS51372"/>
    </source>
</evidence>
<keyword evidence="3" id="KW-0805">Transcription regulation</keyword>
<feature type="domain" description="PTS EIIB type-2" evidence="7">
    <location>
        <begin position="397"/>
        <end position="487"/>
    </location>
</feature>
<dbReference type="InterPro" id="IPR050661">
    <property type="entry name" value="BglG_antiterminators"/>
</dbReference>
<dbReference type="PROSITE" id="PS51099">
    <property type="entry name" value="PTS_EIIB_TYPE_2"/>
    <property type="match status" value="1"/>
</dbReference>
<dbReference type="RefSeq" id="WP_101178002.1">
    <property type="nucleotide sequence ID" value="NZ_PISE01000031.1"/>
</dbReference>
<dbReference type="Pfam" id="PF00359">
    <property type="entry name" value="PTS_EIIA_2"/>
    <property type="match status" value="1"/>
</dbReference>
<organism evidence="9 10">
    <name type="scientific">Niallia nealsonii</name>
    <dbReference type="NCBI Taxonomy" id="115979"/>
    <lineage>
        <taxon>Bacteria</taxon>
        <taxon>Bacillati</taxon>
        <taxon>Bacillota</taxon>
        <taxon>Bacilli</taxon>
        <taxon>Bacillales</taxon>
        <taxon>Bacillaceae</taxon>
        <taxon>Niallia</taxon>
    </lineage>
</organism>
<dbReference type="CDD" id="cd05568">
    <property type="entry name" value="PTS_IIB_bgl_like"/>
    <property type="match status" value="1"/>
</dbReference>
<protein>
    <submittedName>
        <fullName evidence="9">PTS fructose transporter subunit IIA</fullName>
    </submittedName>
</protein>
<dbReference type="SUPFAM" id="SSF55804">
    <property type="entry name" value="Phoshotransferase/anion transport protein"/>
    <property type="match status" value="1"/>
</dbReference>
<evidence type="ECO:0000256" key="2">
    <source>
        <dbReference type="ARBA" id="ARBA00022737"/>
    </source>
</evidence>
<dbReference type="Gene3D" id="1.10.1790.10">
    <property type="entry name" value="PRD domain"/>
    <property type="match status" value="1"/>
</dbReference>
<dbReference type="PANTHER" id="PTHR30185">
    <property type="entry name" value="CRYPTIC BETA-GLUCOSIDE BGL OPERON ANTITERMINATOR"/>
    <property type="match status" value="1"/>
</dbReference>
<dbReference type="PROSITE" id="PS51372">
    <property type="entry name" value="PRD_2"/>
    <property type="match status" value="1"/>
</dbReference>
<keyword evidence="1" id="KW-0808">Transferase</keyword>
<dbReference type="Pfam" id="PF05043">
    <property type="entry name" value="Mga"/>
    <property type="match status" value="1"/>
</dbReference>
<keyword evidence="5" id="KW-0804">Transcription</keyword>
<dbReference type="PROSITE" id="PS51094">
    <property type="entry name" value="PTS_EIIA_TYPE_2"/>
    <property type="match status" value="1"/>
</dbReference>
<reference evidence="9 10" key="1">
    <citation type="journal article" date="2003" name="Int. J. Syst. Evol. Microbiol.">
        <title>Bacillus nealsonii sp. nov., isolated from a spacecraft-assembly facility, whose spores are gamma-radiation resistant.</title>
        <authorList>
            <person name="Venkateswaran K."/>
            <person name="Kempf M."/>
            <person name="Chen F."/>
            <person name="Satomi M."/>
            <person name="Nicholson W."/>
            <person name="Kern R."/>
        </authorList>
    </citation>
    <scope>NUCLEOTIDE SEQUENCE [LARGE SCALE GENOMIC DNA]</scope>
    <source>
        <strain evidence="9 10">FO-92</strain>
    </source>
</reference>
<gene>
    <name evidence="9" type="ORF">CWS01_15010</name>
</gene>
<accession>A0A2N0Z0E4</accession>
<evidence type="ECO:0000313" key="9">
    <source>
        <dbReference type="EMBL" id="PKG22980.1"/>
    </source>
</evidence>
<dbReference type="Proteomes" id="UP000233375">
    <property type="component" value="Unassembled WGS sequence"/>
</dbReference>
<dbReference type="InterPro" id="IPR016152">
    <property type="entry name" value="PTrfase/Anion_transptr"/>
</dbReference>
<dbReference type="EMBL" id="PISE01000031">
    <property type="protein sequence ID" value="PKG22980.1"/>
    <property type="molecule type" value="Genomic_DNA"/>
</dbReference>